<dbReference type="InterPro" id="IPR011856">
    <property type="entry name" value="tRNA_endonuc-like_dom_sf"/>
</dbReference>
<reference evidence="3 4" key="1">
    <citation type="submission" date="2010-03" db="EMBL/GenBank/DDBJ databases">
        <title>The genome sequence of Bacteriodes xylanisolvens XB1A.</title>
        <authorList>
            <consortium name="metaHIT consortium -- http://www.metahit.eu/"/>
            <person name="Pajon A."/>
            <person name="Turner K."/>
            <person name="Parkhill J."/>
            <person name="Bernalier A."/>
        </authorList>
    </citation>
    <scope>NUCLEOTIDE SEQUENCE [LARGE SCALE GENOMIC DNA]</scope>
    <source>
        <strain evidence="3 4">XB1A</strain>
    </source>
</reference>
<dbReference type="Pfam" id="PF04471">
    <property type="entry name" value="Mrr_cat"/>
    <property type="match status" value="1"/>
</dbReference>
<dbReference type="KEGG" id="bxy:BXY_24850"/>
<dbReference type="AlphaFoldDB" id="D6CZD7"/>
<protein>
    <submittedName>
        <fullName evidence="3">Restriction endonuclease</fullName>
    </submittedName>
</protein>
<dbReference type="PANTHER" id="PTHR30015:SF7">
    <property type="entry name" value="TYPE IV METHYL-DIRECTED RESTRICTION ENZYME ECOKMRR"/>
    <property type="match status" value="1"/>
</dbReference>
<dbReference type="GO" id="GO:0006355">
    <property type="term" value="P:regulation of DNA-templated transcription"/>
    <property type="evidence" value="ECO:0007669"/>
    <property type="project" value="InterPro"/>
</dbReference>
<dbReference type="InterPro" id="IPR007759">
    <property type="entry name" value="Asxl_HARE-HTH"/>
</dbReference>
<keyword evidence="1" id="KW-0804">Transcription</keyword>
<gene>
    <name evidence="3" type="ORF">BXY_24850</name>
</gene>
<dbReference type="Proteomes" id="UP000008795">
    <property type="component" value="Chromosome"/>
</dbReference>
<dbReference type="eggNOG" id="COG1715">
    <property type="taxonomic scope" value="Bacteria"/>
</dbReference>
<dbReference type="InterPro" id="IPR007560">
    <property type="entry name" value="Restrct_endonuc_IV_Mrr"/>
</dbReference>
<reference evidence="3 4" key="2">
    <citation type="submission" date="2010-03" db="EMBL/GenBank/DDBJ databases">
        <authorList>
            <person name="Pajon A."/>
        </authorList>
    </citation>
    <scope>NUCLEOTIDE SEQUENCE [LARGE SCALE GENOMIC DNA]</scope>
    <source>
        <strain evidence="3 4">XB1A</strain>
    </source>
</reference>
<dbReference type="REBASE" id="32487">
    <property type="entry name" value="BxyMrrP"/>
</dbReference>
<evidence type="ECO:0000313" key="3">
    <source>
        <dbReference type="EMBL" id="CBK67539.1"/>
    </source>
</evidence>
<accession>D6CZD7</accession>
<sequence>MSKKYTILEAAKEVLLSFDNQPMSVAEIYAKILERSLYTFRAQAPVSVLRSELRSHSLGIDFPTASSKKYFIYDESSRKFRVNEENKERVKNTAKEMASLRTVRELYHEYVEAFQQKILRQLKSLNPYEFEKFCMNLLDVYGFSDLSVTQKSKDGGIDGFGKLKIGLAHMSVAFQCKRWNVGSVGRKEIDAFRGAIQGEYEQGIFFTTSSFTKDAMGCSIKHGAVPIILIDGEMIVKFMIEKQFGIEHENMPIYINALDQVLS</sequence>
<dbReference type="SUPFAM" id="SSF52980">
    <property type="entry name" value="Restriction endonuclease-like"/>
    <property type="match status" value="1"/>
</dbReference>
<dbReference type="RefSeq" id="WP_015532022.1">
    <property type="nucleotide sequence ID" value="NC_021017.1"/>
</dbReference>
<proteinExistence type="predicted"/>
<keyword evidence="3" id="KW-0255">Endonuclease</keyword>
<dbReference type="GO" id="GO:0003677">
    <property type="term" value="F:DNA binding"/>
    <property type="evidence" value="ECO:0007669"/>
    <property type="project" value="InterPro"/>
</dbReference>
<dbReference type="PANTHER" id="PTHR30015">
    <property type="entry name" value="MRR RESTRICTION SYSTEM PROTEIN"/>
    <property type="match status" value="1"/>
</dbReference>
<dbReference type="InterPro" id="IPR011335">
    <property type="entry name" value="Restrct_endonuc-II-like"/>
</dbReference>
<feature type="domain" description="HTH HARE-type" evidence="2">
    <location>
        <begin position="5"/>
        <end position="85"/>
    </location>
</feature>
<dbReference type="PROSITE" id="PS51913">
    <property type="entry name" value="HTH_HARE"/>
    <property type="match status" value="1"/>
</dbReference>
<evidence type="ECO:0000256" key="1">
    <source>
        <dbReference type="ARBA" id="ARBA00023163"/>
    </source>
</evidence>
<dbReference type="GO" id="GO:0015666">
    <property type="term" value="F:restriction endodeoxyribonuclease activity"/>
    <property type="evidence" value="ECO:0007669"/>
    <property type="project" value="TreeGrafter"/>
</dbReference>
<keyword evidence="3" id="KW-0378">Hydrolase</keyword>
<organism evidence="3 4">
    <name type="scientific">Bacteroides xylanisolvens XB1A</name>
    <dbReference type="NCBI Taxonomy" id="657309"/>
    <lineage>
        <taxon>Bacteria</taxon>
        <taxon>Pseudomonadati</taxon>
        <taxon>Bacteroidota</taxon>
        <taxon>Bacteroidia</taxon>
        <taxon>Bacteroidales</taxon>
        <taxon>Bacteroidaceae</taxon>
        <taxon>Bacteroides</taxon>
    </lineage>
</organism>
<dbReference type="InterPro" id="IPR052906">
    <property type="entry name" value="Type_IV_Methyl-Rstrct_Enzyme"/>
</dbReference>
<dbReference type="EMBL" id="FP929033">
    <property type="protein sequence ID" value="CBK67539.1"/>
    <property type="molecule type" value="Genomic_DNA"/>
</dbReference>
<dbReference type="GO" id="GO:0009307">
    <property type="term" value="P:DNA restriction-modification system"/>
    <property type="evidence" value="ECO:0007669"/>
    <property type="project" value="InterPro"/>
</dbReference>
<name>D6CZD7_9BACE</name>
<dbReference type="Gene3D" id="3.40.1350.10">
    <property type="match status" value="1"/>
</dbReference>
<evidence type="ECO:0000313" key="4">
    <source>
        <dbReference type="Proteomes" id="UP000008795"/>
    </source>
</evidence>
<keyword evidence="3" id="KW-0540">Nuclease</keyword>
<evidence type="ECO:0000259" key="2">
    <source>
        <dbReference type="PROSITE" id="PS51913"/>
    </source>
</evidence>
<dbReference type="HOGENOM" id="CLU_063822_2_1_10"/>
<dbReference type="PATRIC" id="fig|657309.4.peg.1281"/>